<protein>
    <submittedName>
        <fullName evidence="2">Uncharacterized protein</fullName>
    </submittedName>
</protein>
<gene>
    <name evidence="2" type="ORF">DRO07_00320</name>
</gene>
<accession>A0A497JK47</accession>
<dbReference type="EMBL" id="QMWO01000006">
    <property type="protein sequence ID" value="RLG70386.1"/>
    <property type="molecule type" value="Genomic_DNA"/>
</dbReference>
<dbReference type="AlphaFoldDB" id="A0A497JK47"/>
<sequence>MREKGQTTIVSAALYTLVTIAVVAIVLQIGIPYLTKLKEYGEIRKGETVMKNIDEIIAVVASEGKGSKRKVNISLSDPMDINGASDLITIKKTTTAEIVSPRVKKTQGNYFIGTNIGVNAYSSNLGDTNVLVIENEYIYFAVRKLDANTPITLDQLVVRIMRKDDNNVLNATLDFCLDNDCGATVNVSTELKKSGYNLGKGHIIANVYGASYSYKINFILESGSDFVRIYISDLQ</sequence>
<keyword evidence="1" id="KW-0472">Membrane</keyword>
<evidence type="ECO:0000256" key="1">
    <source>
        <dbReference type="SAM" id="Phobius"/>
    </source>
</evidence>
<evidence type="ECO:0000313" key="3">
    <source>
        <dbReference type="Proteomes" id="UP000277633"/>
    </source>
</evidence>
<name>A0A497JK47_9ARCH</name>
<evidence type="ECO:0000313" key="2">
    <source>
        <dbReference type="EMBL" id="RLG70386.1"/>
    </source>
</evidence>
<keyword evidence="1" id="KW-1133">Transmembrane helix</keyword>
<keyword evidence="1" id="KW-0812">Transmembrane</keyword>
<comment type="caution">
    <text evidence="2">The sequence shown here is derived from an EMBL/GenBank/DDBJ whole genome shotgun (WGS) entry which is preliminary data.</text>
</comment>
<feature type="transmembrane region" description="Helical" evidence="1">
    <location>
        <begin position="12"/>
        <end position="35"/>
    </location>
</feature>
<organism evidence="2 3">
    <name type="scientific">Candidatus Iainarchaeum sp</name>
    <dbReference type="NCBI Taxonomy" id="3101447"/>
    <lineage>
        <taxon>Archaea</taxon>
        <taxon>Candidatus Iainarchaeota</taxon>
        <taxon>Candidatus Iainarchaeia</taxon>
        <taxon>Candidatus Iainarchaeales</taxon>
        <taxon>Candidatus Iainarchaeaceae</taxon>
        <taxon>Candidatus Iainarchaeum</taxon>
    </lineage>
</organism>
<dbReference type="Proteomes" id="UP000277633">
    <property type="component" value="Unassembled WGS sequence"/>
</dbReference>
<proteinExistence type="predicted"/>
<reference evidence="2 3" key="1">
    <citation type="submission" date="2018-06" db="EMBL/GenBank/DDBJ databases">
        <title>Extensive metabolic versatility and redundancy in microbially diverse, dynamic hydrothermal sediments.</title>
        <authorList>
            <person name="Dombrowski N."/>
            <person name="Teske A."/>
            <person name="Baker B.J."/>
        </authorList>
    </citation>
    <scope>NUCLEOTIDE SEQUENCE [LARGE SCALE GENOMIC DNA]</scope>
    <source>
        <strain evidence="2">B9_G13</strain>
    </source>
</reference>